<name>A0A1V0UVU8_9BACL</name>
<evidence type="ECO:0000256" key="2">
    <source>
        <dbReference type="ARBA" id="ARBA00023235"/>
    </source>
</evidence>
<dbReference type="InterPro" id="IPR037171">
    <property type="entry name" value="NagB/RpiA_transferase-like"/>
</dbReference>
<dbReference type="HAMAP" id="MF_00170">
    <property type="entry name" value="Rib_5P_isom_A"/>
    <property type="match status" value="1"/>
</dbReference>
<dbReference type="NCBIfam" id="TIGR00021">
    <property type="entry name" value="rpiA"/>
    <property type="match status" value="1"/>
</dbReference>
<dbReference type="AlphaFoldDB" id="A0A1V0UVU8"/>
<evidence type="ECO:0000313" key="5">
    <source>
        <dbReference type="Proteomes" id="UP000192727"/>
    </source>
</evidence>
<dbReference type="CDD" id="cd01398">
    <property type="entry name" value="RPI_A"/>
    <property type="match status" value="1"/>
</dbReference>
<reference evidence="4 5" key="1">
    <citation type="submission" date="2017-03" db="EMBL/GenBank/DDBJ databases">
        <title>Paenibacillus larvae genome sequencing.</title>
        <authorList>
            <person name="Dingman D.W."/>
        </authorList>
    </citation>
    <scope>NUCLEOTIDE SEQUENCE [LARGE SCALE GENOMIC DNA]</scope>
    <source>
        <strain evidence="4 5">SAG 10367</strain>
    </source>
</reference>
<sequence>MEEQNNQKKRAAEEAVHLVEDGMTLGLGTGSTVFYFLQALARRRGLNIRGVSTSGQTTRLASELGIPLVKLGDTGGLDLTIDGADEVDERMQGIKGGGGALLYEKIVASYSRYNVWIVDSGKRVKQLGKFPLPVEVVPFALRPVQELFRHKEWKPRLRLKGDTPFLTDSQNVILDLHLQSISDPAALAGQLNAIPGVVEHGLFLGMTQRVIVGEENGVRTYTL</sequence>
<comment type="catalytic activity">
    <reaction evidence="1 3">
        <text>aldehydo-D-ribose 5-phosphate = D-ribulose 5-phosphate</text>
        <dbReference type="Rhea" id="RHEA:14657"/>
        <dbReference type="ChEBI" id="CHEBI:58121"/>
        <dbReference type="ChEBI" id="CHEBI:58273"/>
        <dbReference type="EC" id="5.3.1.6"/>
    </reaction>
</comment>
<dbReference type="UniPathway" id="UPA00115">
    <property type="reaction ID" value="UER00412"/>
</dbReference>
<dbReference type="Gene3D" id="3.40.50.1360">
    <property type="match status" value="1"/>
</dbReference>
<dbReference type="Gene3D" id="3.30.70.260">
    <property type="match status" value="1"/>
</dbReference>
<dbReference type="RefSeq" id="WP_083041030.1">
    <property type="nucleotide sequence ID" value="NZ_CP020557.1"/>
</dbReference>
<accession>A0A1V0UVU8</accession>
<evidence type="ECO:0000256" key="3">
    <source>
        <dbReference type="HAMAP-Rule" id="MF_00170"/>
    </source>
</evidence>
<dbReference type="PANTHER" id="PTHR11934">
    <property type="entry name" value="RIBOSE-5-PHOSPHATE ISOMERASE"/>
    <property type="match status" value="1"/>
</dbReference>
<organism evidence="4 5">
    <name type="scientific">Paenibacillus larvae subsp. pulvifaciens</name>
    <dbReference type="NCBI Taxonomy" id="1477"/>
    <lineage>
        <taxon>Bacteria</taxon>
        <taxon>Bacillati</taxon>
        <taxon>Bacillota</taxon>
        <taxon>Bacilli</taxon>
        <taxon>Bacillales</taxon>
        <taxon>Paenibacillaceae</taxon>
        <taxon>Paenibacillus</taxon>
    </lineage>
</organism>
<dbReference type="Proteomes" id="UP000192727">
    <property type="component" value="Chromosome"/>
</dbReference>
<dbReference type="EMBL" id="CP020557">
    <property type="protein sequence ID" value="ARF69324.1"/>
    <property type="molecule type" value="Genomic_DNA"/>
</dbReference>
<dbReference type="SUPFAM" id="SSF100950">
    <property type="entry name" value="NagB/RpiA/CoA transferase-like"/>
    <property type="match status" value="1"/>
</dbReference>
<evidence type="ECO:0000313" key="4">
    <source>
        <dbReference type="EMBL" id="ARF69324.1"/>
    </source>
</evidence>
<gene>
    <name evidence="3" type="primary">rpiA</name>
    <name evidence="4" type="ORF">B7C51_18150</name>
</gene>
<dbReference type="GO" id="GO:0009052">
    <property type="term" value="P:pentose-phosphate shunt, non-oxidative branch"/>
    <property type="evidence" value="ECO:0007669"/>
    <property type="project" value="UniProtKB-UniRule"/>
</dbReference>
<proteinExistence type="inferred from homology"/>
<comment type="similarity">
    <text evidence="3">Belongs to the ribose 5-phosphate isomerase family.</text>
</comment>
<comment type="pathway">
    <text evidence="3">Carbohydrate degradation; pentose phosphate pathway; D-ribose 5-phosphate from D-ribulose 5-phosphate (non-oxidative stage): step 1/1.</text>
</comment>
<dbReference type="PANTHER" id="PTHR11934:SF0">
    <property type="entry name" value="RIBOSE-5-PHOSPHATE ISOMERASE"/>
    <property type="match status" value="1"/>
</dbReference>
<feature type="active site" description="Proton acceptor" evidence="3">
    <location>
        <position position="104"/>
    </location>
</feature>
<feature type="binding site" evidence="3">
    <location>
        <position position="122"/>
    </location>
    <ligand>
        <name>substrate</name>
    </ligand>
</feature>
<feature type="binding site" evidence="3">
    <location>
        <begin position="82"/>
        <end position="85"/>
    </location>
    <ligand>
        <name>substrate</name>
    </ligand>
</feature>
<feature type="binding site" evidence="3">
    <location>
        <begin position="95"/>
        <end position="98"/>
    </location>
    <ligand>
        <name>substrate</name>
    </ligand>
</feature>
<dbReference type="FunFam" id="3.40.50.1360:FF:000001">
    <property type="entry name" value="Ribose-5-phosphate isomerase A"/>
    <property type="match status" value="1"/>
</dbReference>
<dbReference type="GO" id="GO:0004751">
    <property type="term" value="F:ribose-5-phosphate isomerase activity"/>
    <property type="evidence" value="ECO:0007669"/>
    <property type="project" value="UniProtKB-UniRule"/>
</dbReference>
<evidence type="ECO:0000256" key="1">
    <source>
        <dbReference type="ARBA" id="ARBA00001713"/>
    </source>
</evidence>
<dbReference type="Pfam" id="PF06026">
    <property type="entry name" value="Rib_5-P_isom_A"/>
    <property type="match status" value="1"/>
</dbReference>
<dbReference type="NCBIfam" id="NF001924">
    <property type="entry name" value="PRK00702.1"/>
    <property type="match status" value="1"/>
</dbReference>
<dbReference type="EC" id="5.3.1.6" evidence="3"/>
<dbReference type="SUPFAM" id="SSF75445">
    <property type="entry name" value="D-ribose-5-phosphate isomerase (RpiA), lid domain"/>
    <property type="match status" value="1"/>
</dbReference>
<dbReference type="InterPro" id="IPR020672">
    <property type="entry name" value="Ribose5P_isomerase_typA_subgr"/>
</dbReference>
<dbReference type="GO" id="GO:0005829">
    <property type="term" value="C:cytosol"/>
    <property type="evidence" value="ECO:0007669"/>
    <property type="project" value="TreeGrafter"/>
</dbReference>
<dbReference type="InterPro" id="IPR004788">
    <property type="entry name" value="Ribose5P_isomerase_type_A"/>
</dbReference>
<feature type="binding site" evidence="3">
    <location>
        <begin position="29"/>
        <end position="32"/>
    </location>
    <ligand>
        <name>substrate</name>
    </ligand>
</feature>
<keyword evidence="2 3" id="KW-0413">Isomerase</keyword>
<comment type="subunit">
    <text evidence="3">Homodimer.</text>
</comment>
<protein>
    <recommendedName>
        <fullName evidence="3">Ribose-5-phosphate isomerase A</fullName>
        <ecNumber evidence="3">5.3.1.6</ecNumber>
    </recommendedName>
    <alternativeName>
        <fullName evidence="3">Phosphoriboisomerase A</fullName>
        <shortName evidence="3">PRI</shortName>
    </alternativeName>
</protein>
<comment type="function">
    <text evidence="3">Catalyzes the reversible conversion of ribose-5-phosphate to ribulose 5-phosphate.</text>
</comment>
<dbReference type="GO" id="GO:0006014">
    <property type="term" value="P:D-ribose metabolic process"/>
    <property type="evidence" value="ECO:0007669"/>
    <property type="project" value="TreeGrafter"/>
</dbReference>